<dbReference type="Pfam" id="PF08281">
    <property type="entry name" value="Sigma70_r4_2"/>
    <property type="match status" value="1"/>
</dbReference>
<dbReference type="InterPro" id="IPR014303">
    <property type="entry name" value="RNA_pol_sigma-70_ECF"/>
</dbReference>
<dbReference type="Pfam" id="PF04542">
    <property type="entry name" value="Sigma70_r2"/>
    <property type="match status" value="1"/>
</dbReference>
<feature type="domain" description="RNA polymerase sigma-70 region 2" evidence="2">
    <location>
        <begin position="13"/>
        <end position="79"/>
    </location>
</feature>
<dbReference type="InterPro" id="IPR013325">
    <property type="entry name" value="RNA_pol_sigma_r2"/>
</dbReference>
<dbReference type="InterPro" id="IPR014284">
    <property type="entry name" value="RNA_pol_sigma-70_dom"/>
</dbReference>
<dbReference type="SUPFAM" id="SSF88946">
    <property type="entry name" value="Sigma2 domain of RNA polymerase sigma factors"/>
    <property type="match status" value="1"/>
</dbReference>
<evidence type="ECO:0000259" key="3">
    <source>
        <dbReference type="Pfam" id="PF08281"/>
    </source>
</evidence>
<dbReference type="Gene3D" id="1.10.1740.10">
    <property type="match status" value="1"/>
</dbReference>
<dbReference type="AlphaFoldDB" id="A0A5R9G9G2"/>
<keyword evidence="5" id="KW-1185">Reference proteome</keyword>
<gene>
    <name evidence="4" type="ORF">FE782_23890</name>
</gene>
<dbReference type="SUPFAM" id="SSF54427">
    <property type="entry name" value="NTF2-like"/>
    <property type="match status" value="1"/>
</dbReference>
<dbReference type="InterPro" id="IPR032710">
    <property type="entry name" value="NTF2-like_dom_sf"/>
</dbReference>
<dbReference type="RefSeq" id="WP_138196867.1">
    <property type="nucleotide sequence ID" value="NZ_VCIW01000019.1"/>
</dbReference>
<dbReference type="Gene3D" id="1.10.10.10">
    <property type="entry name" value="Winged helix-like DNA-binding domain superfamily/Winged helix DNA-binding domain"/>
    <property type="match status" value="1"/>
</dbReference>
<accession>A0A5R9G9G2</accession>
<evidence type="ECO:0000256" key="1">
    <source>
        <dbReference type="ARBA" id="ARBA00011344"/>
    </source>
</evidence>
<dbReference type="NCBIfam" id="TIGR02957">
    <property type="entry name" value="SigX4"/>
    <property type="match status" value="1"/>
</dbReference>
<evidence type="ECO:0000313" key="4">
    <source>
        <dbReference type="EMBL" id="TLS49714.1"/>
    </source>
</evidence>
<dbReference type="SUPFAM" id="SSF88659">
    <property type="entry name" value="Sigma3 and sigma4 domains of RNA polymerase sigma factors"/>
    <property type="match status" value="1"/>
</dbReference>
<reference evidence="4 5" key="1">
    <citation type="submission" date="2019-05" db="EMBL/GenBank/DDBJ databases">
        <authorList>
            <person name="Narsing Rao M.P."/>
            <person name="Li W.J."/>
        </authorList>
    </citation>
    <scope>NUCLEOTIDE SEQUENCE [LARGE SCALE GENOMIC DNA]</scope>
    <source>
        <strain evidence="4 5">SYSU_K30003</strain>
    </source>
</reference>
<dbReference type="InterPro" id="IPR052704">
    <property type="entry name" value="ECF_Sigma-70_Domain"/>
</dbReference>
<dbReference type="InterPro" id="IPR007627">
    <property type="entry name" value="RNA_pol_sigma70_r2"/>
</dbReference>
<comment type="subunit">
    <text evidence="1">Interacts transiently with the RNA polymerase catalytic core formed by RpoA, RpoB, RpoC and RpoZ (2 alpha, 1 beta, 1 beta' and 1 omega subunit) to form the RNA polymerase holoenzyme that can initiate transcription.</text>
</comment>
<dbReference type="OrthoDB" id="3211555at2"/>
<dbReference type="InterPro" id="IPR013249">
    <property type="entry name" value="RNA_pol_sigma70_r4_t2"/>
</dbReference>
<dbReference type="GO" id="GO:0016987">
    <property type="term" value="F:sigma factor activity"/>
    <property type="evidence" value="ECO:0007669"/>
    <property type="project" value="InterPro"/>
</dbReference>
<dbReference type="Gene3D" id="3.10.450.50">
    <property type="match status" value="1"/>
</dbReference>
<feature type="domain" description="RNA polymerase sigma factor 70 region 4 type 2" evidence="3">
    <location>
        <begin position="116"/>
        <end position="167"/>
    </location>
</feature>
<proteinExistence type="predicted"/>
<dbReference type="NCBIfam" id="TIGR02937">
    <property type="entry name" value="sigma70-ECF"/>
    <property type="match status" value="1"/>
</dbReference>
<name>A0A5R9G9G2_9BACL</name>
<dbReference type="Proteomes" id="UP000309676">
    <property type="component" value="Unassembled WGS sequence"/>
</dbReference>
<evidence type="ECO:0000313" key="5">
    <source>
        <dbReference type="Proteomes" id="UP000309676"/>
    </source>
</evidence>
<organism evidence="4 5">
    <name type="scientific">Paenibacillus antri</name>
    <dbReference type="NCBI Taxonomy" id="2582848"/>
    <lineage>
        <taxon>Bacteria</taxon>
        <taxon>Bacillati</taxon>
        <taxon>Bacillota</taxon>
        <taxon>Bacilli</taxon>
        <taxon>Bacillales</taxon>
        <taxon>Paenibacillaceae</taxon>
        <taxon>Paenibacillus</taxon>
    </lineage>
</organism>
<dbReference type="InterPro" id="IPR036388">
    <property type="entry name" value="WH-like_DNA-bd_sf"/>
</dbReference>
<dbReference type="PANTHER" id="PTHR30173:SF36">
    <property type="entry name" value="ECF RNA POLYMERASE SIGMA FACTOR SIGJ"/>
    <property type="match status" value="1"/>
</dbReference>
<evidence type="ECO:0000259" key="2">
    <source>
        <dbReference type="Pfam" id="PF04542"/>
    </source>
</evidence>
<protein>
    <submittedName>
        <fullName evidence="4">RNA polymerase sigma-70 factor</fullName>
    </submittedName>
</protein>
<dbReference type="GO" id="GO:0006352">
    <property type="term" value="P:DNA-templated transcription initiation"/>
    <property type="evidence" value="ECO:0007669"/>
    <property type="project" value="InterPro"/>
</dbReference>
<dbReference type="EMBL" id="VCIW01000019">
    <property type="protein sequence ID" value="TLS49714.1"/>
    <property type="molecule type" value="Genomic_DNA"/>
</dbReference>
<dbReference type="InterPro" id="IPR013324">
    <property type="entry name" value="RNA_pol_sigma_r3/r4-like"/>
</dbReference>
<dbReference type="PANTHER" id="PTHR30173">
    <property type="entry name" value="SIGMA 19 FACTOR"/>
    <property type="match status" value="1"/>
</dbReference>
<comment type="caution">
    <text evidence="4">The sequence shown here is derived from an EMBL/GenBank/DDBJ whole genome shotgun (WGS) entry which is preliminary data.</text>
</comment>
<dbReference type="GO" id="GO:0003677">
    <property type="term" value="F:DNA binding"/>
    <property type="evidence" value="ECO:0007669"/>
    <property type="project" value="InterPro"/>
</dbReference>
<dbReference type="NCBIfam" id="NF007214">
    <property type="entry name" value="PRK09636.1"/>
    <property type="match status" value="1"/>
</dbReference>
<sequence length="306" mass="33673">MTESSAAAGTEHLYEKYRPLLFSLAYRMTGSAAEAEDVVQDVFLQWERRTPDARALEYPKAYLCKMTVNRCTDLARSARARRETYVGPWLPEPLLTTGAEGDPAVVAERDETLSFAMLLMMERLSPVERAVFVLREAFGFEYEEIAGLVDKSAANVRKIMSRVRVKLDADPMEAAAPSEQFAEELLRAFHHAAGTGDMEPLFRRLAPDVVLLSDGGGKVFAATAPIESKPRVAAFLGGLLRKMAPDTSVVPVVVNGGPGLAIFEGEDRTVRSVMAFRLGGDGEVRAVYIVRNPDKLSHVSRELRIP</sequence>